<dbReference type="OrthoDB" id="10051322at2759"/>
<dbReference type="PANTHER" id="PTHR48416">
    <property type="entry name" value="CYTOCHROME C OXIDASE SUBUNIT 6C"/>
    <property type="match status" value="1"/>
</dbReference>
<dbReference type="PANTHER" id="PTHR48416:SF1">
    <property type="entry name" value="CYTOCHROME C OXIDASE SUBUNIT 6C"/>
    <property type="match status" value="1"/>
</dbReference>
<dbReference type="EMBL" id="OU963864">
    <property type="protein sequence ID" value="CAH0386409.1"/>
    <property type="molecule type" value="Genomic_DNA"/>
</dbReference>
<evidence type="ECO:0000256" key="3">
    <source>
        <dbReference type="ARBA" id="ARBA00007204"/>
    </source>
</evidence>
<gene>
    <name evidence="9" type="ORF">BEMITA_LOCUS5535</name>
</gene>
<evidence type="ECO:0000256" key="2">
    <source>
        <dbReference type="ARBA" id="ARBA00004673"/>
    </source>
</evidence>
<keyword evidence="8" id="KW-0472">Membrane</keyword>
<dbReference type="Proteomes" id="UP001152759">
    <property type="component" value="Chromosome 3"/>
</dbReference>
<keyword evidence="6" id="KW-1133">Transmembrane helix</keyword>
<dbReference type="GO" id="GO:0005743">
    <property type="term" value="C:mitochondrial inner membrane"/>
    <property type="evidence" value="ECO:0007669"/>
    <property type="project" value="UniProtKB-SubCell"/>
</dbReference>
<dbReference type="AlphaFoldDB" id="A0A9P0F074"/>
<evidence type="ECO:0000256" key="4">
    <source>
        <dbReference type="ARBA" id="ARBA00022692"/>
    </source>
</evidence>
<dbReference type="InterPro" id="IPR034884">
    <property type="entry name" value="Cytochrome_c_oxidase_VIc/VIIs"/>
</dbReference>
<dbReference type="SUPFAM" id="SSF81415">
    <property type="entry name" value="Mitochondrial cytochrome c oxidase subunit VIc"/>
    <property type="match status" value="1"/>
</dbReference>
<comment type="similarity">
    <text evidence="3">Belongs to the cytochrome c oxidase subunit 6c family.</text>
</comment>
<dbReference type="InterPro" id="IPR037169">
    <property type="entry name" value="Cytochrome_c_oxidase_VIc_sf"/>
</dbReference>
<evidence type="ECO:0000313" key="9">
    <source>
        <dbReference type="EMBL" id="CAH0386409.1"/>
    </source>
</evidence>
<sequence>MSATAVTKLAKPPMRKLFYNEAKKQLAGATIFSFSVVGAWKFFVTDPKKEKFAEFYANYDPEAEYKRLKACGVYKSIPNDD</sequence>
<dbReference type="InterPro" id="IPR051389">
    <property type="entry name" value="Cytochrome_c_oxidase_VIc"/>
</dbReference>
<evidence type="ECO:0000256" key="8">
    <source>
        <dbReference type="ARBA" id="ARBA00023136"/>
    </source>
</evidence>
<evidence type="ECO:0000256" key="6">
    <source>
        <dbReference type="ARBA" id="ARBA00022989"/>
    </source>
</evidence>
<keyword evidence="10" id="KW-1185">Reference proteome</keyword>
<keyword evidence="7" id="KW-0496">Mitochondrion</keyword>
<comment type="pathway">
    <text evidence="2">Energy metabolism; oxidative phosphorylation.</text>
</comment>
<dbReference type="Pfam" id="PF02937">
    <property type="entry name" value="COX6C"/>
    <property type="match status" value="1"/>
</dbReference>
<keyword evidence="4" id="KW-0812">Transmembrane</keyword>
<reference evidence="9" key="1">
    <citation type="submission" date="2021-12" db="EMBL/GenBank/DDBJ databases">
        <authorList>
            <person name="King R."/>
        </authorList>
    </citation>
    <scope>NUCLEOTIDE SEQUENCE</scope>
</reference>
<dbReference type="Gene3D" id="4.10.93.10">
    <property type="entry name" value="Mitochondrial cytochrome c oxidase subunit VIc/VIIs"/>
    <property type="match status" value="1"/>
</dbReference>
<name>A0A9P0F074_BEMTA</name>
<comment type="subcellular location">
    <subcellularLocation>
        <location evidence="1">Mitochondrion inner membrane</location>
        <topology evidence="1">Single-pass membrane protein</topology>
    </subcellularLocation>
</comment>
<evidence type="ECO:0000256" key="7">
    <source>
        <dbReference type="ARBA" id="ARBA00023128"/>
    </source>
</evidence>
<proteinExistence type="inferred from homology"/>
<protein>
    <recommendedName>
        <fullName evidence="11">Mitochondrial cytochrome c oxidase subunit VIc/VIIs domain-containing protein</fullName>
    </recommendedName>
</protein>
<dbReference type="KEGG" id="btab:109044325"/>
<evidence type="ECO:0000256" key="5">
    <source>
        <dbReference type="ARBA" id="ARBA00022792"/>
    </source>
</evidence>
<organism evidence="9 10">
    <name type="scientific">Bemisia tabaci</name>
    <name type="common">Sweetpotato whitefly</name>
    <name type="synonym">Aleurodes tabaci</name>
    <dbReference type="NCBI Taxonomy" id="7038"/>
    <lineage>
        <taxon>Eukaryota</taxon>
        <taxon>Metazoa</taxon>
        <taxon>Ecdysozoa</taxon>
        <taxon>Arthropoda</taxon>
        <taxon>Hexapoda</taxon>
        <taxon>Insecta</taxon>
        <taxon>Pterygota</taxon>
        <taxon>Neoptera</taxon>
        <taxon>Paraneoptera</taxon>
        <taxon>Hemiptera</taxon>
        <taxon>Sternorrhyncha</taxon>
        <taxon>Aleyrodoidea</taxon>
        <taxon>Aleyrodidae</taxon>
        <taxon>Aleyrodinae</taxon>
        <taxon>Bemisia</taxon>
    </lineage>
</organism>
<evidence type="ECO:0000313" key="10">
    <source>
        <dbReference type="Proteomes" id="UP001152759"/>
    </source>
</evidence>
<evidence type="ECO:0008006" key="11">
    <source>
        <dbReference type="Google" id="ProtNLM"/>
    </source>
</evidence>
<keyword evidence="5" id="KW-0999">Mitochondrion inner membrane</keyword>
<accession>A0A9P0F074</accession>
<evidence type="ECO:0000256" key="1">
    <source>
        <dbReference type="ARBA" id="ARBA00004434"/>
    </source>
</evidence>